<proteinExistence type="predicted"/>
<sequence length="300" mass="33427">MPTYPEIFRVSRALQCANTELSIFSRELGETVSIAYPINRVTGDRIVARQLKDWVLRRKVIWECFCALVTEQRTPVRFETNHWGHSMAYCHQYPSHCGFSLNLSEARETALLESRYTHVLTRVYHNHHQLMDLHGLVVRVHHDRVAATPNGHAELFPYFEDYCGTPTSSALIQPRRGGAVRTRRQFSAARNISLQHQIHRPSAPLRFPSVADDTHIELASPTSSTEQGVLHSLAEGRGITSYEHIGLLELCGNCQRMFAAITGHSLLLQVVDTSGGGAGRSGKTGFGVAGFWRGGRSPGS</sequence>
<accession>A0AAD4DRV5</accession>
<comment type="caution">
    <text evidence="1">The sequence shown here is derived from an EMBL/GenBank/DDBJ whole genome shotgun (WGS) entry which is preliminary data.</text>
</comment>
<dbReference type="EMBL" id="JABBWK010000118">
    <property type="protein sequence ID" value="KAG1891878.1"/>
    <property type="molecule type" value="Genomic_DNA"/>
</dbReference>
<dbReference type="AlphaFoldDB" id="A0AAD4DRV5"/>
<name>A0AAD4DRV5_9AGAM</name>
<protein>
    <submittedName>
        <fullName evidence="1">Uncharacterized protein</fullName>
    </submittedName>
</protein>
<evidence type="ECO:0000313" key="2">
    <source>
        <dbReference type="Proteomes" id="UP001195769"/>
    </source>
</evidence>
<gene>
    <name evidence="1" type="ORF">F5891DRAFT_1176671</name>
</gene>
<reference evidence="1" key="1">
    <citation type="journal article" date="2020" name="New Phytol.">
        <title>Comparative genomics reveals dynamic genome evolution in host specialist ectomycorrhizal fungi.</title>
        <authorList>
            <person name="Lofgren L.A."/>
            <person name="Nguyen N.H."/>
            <person name="Vilgalys R."/>
            <person name="Ruytinx J."/>
            <person name="Liao H.L."/>
            <person name="Branco S."/>
            <person name="Kuo A."/>
            <person name="LaButti K."/>
            <person name="Lipzen A."/>
            <person name="Andreopoulos W."/>
            <person name="Pangilinan J."/>
            <person name="Riley R."/>
            <person name="Hundley H."/>
            <person name="Na H."/>
            <person name="Barry K."/>
            <person name="Grigoriev I.V."/>
            <person name="Stajich J.E."/>
            <person name="Kennedy P.G."/>
        </authorList>
    </citation>
    <scope>NUCLEOTIDE SEQUENCE</scope>
    <source>
        <strain evidence="1">FC203</strain>
    </source>
</reference>
<dbReference type="RefSeq" id="XP_041218354.1">
    <property type="nucleotide sequence ID" value="XM_041365770.1"/>
</dbReference>
<dbReference type="Proteomes" id="UP001195769">
    <property type="component" value="Unassembled WGS sequence"/>
</dbReference>
<keyword evidence="2" id="KW-1185">Reference proteome</keyword>
<evidence type="ECO:0000313" key="1">
    <source>
        <dbReference type="EMBL" id="KAG1891878.1"/>
    </source>
</evidence>
<dbReference type="GeneID" id="64660068"/>
<organism evidence="1 2">
    <name type="scientific">Suillus fuscotomentosus</name>
    <dbReference type="NCBI Taxonomy" id="1912939"/>
    <lineage>
        <taxon>Eukaryota</taxon>
        <taxon>Fungi</taxon>
        <taxon>Dikarya</taxon>
        <taxon>Basidiomycota</taxon>
        <taxon>Agaricomycotina</taxon>
        <taxon>Agaricomycetes</taxon>
        <taxon>Agaricomycetidae</taxon>
        <taxon>Boletales</taxon>
        <taxon>Suillineae</taxon>
        <taxon>Suillaceae</taxon>
        <taxon>Suillus</taxon>
    </lineage>
</organism>